<dbReference type="AlphaFoldDB" id="A0A1G8WX76"/>
<keyword evidence="3" id="KW-1185">Reference proteome</keyword>
<dbReference type="InterPro" id="IPR051531">
    <property type="entry name" value="N-acetyltransferase"/>
</dbReference>
<dbReference type="Pfam" id="PF13302">
    <property type="entry name" value="Acetyltransf_3"/>
    <property type="match status" value="1"/>
</dbReference>
<reference evidence="3" key="1">
    <citation type="submission" date="2016-10" db="EMBL/GenBank/DDBJ databases">
        <authorList>
            <person name="Varghese N."/>
            <person name="Submissions S."/>
        </authorList>
    </citation>
    <scope>NUCLEOTIDE SEQUENCE [LARGE SCALE GENOMIC DNA]</scope>
    <source>
        <strain evidence="3">DSM 23317</strain>
    </source>
</reference>
<accession>A0A1G8WX76</accession>
<dbReference type="InterPro" id="IPR000182">
    <property type="entry name" value="GNAT_dom"/>
</dbReference>
<sequence length="173" mass="19106">MILDTERLRIRKLTVDDAPFYLTLLNQQSFIDGIHDKGVRTLEEAQDHLRQGPIASYQDHGFGMYHLSLKSNGTPVGIAGLIQRDGLDYPDIGYAITDTYFGLGLATEACEAIMIYGQQALGLGTILGVVSEDNLASRRILDKLGLESQGSIELTPGEELLLYQPKMPSKRPR</sequence>
<dbReference type="PROSITE" id="PS51186">
    <property type="entry name" value="GNAT"/>
    <property type="match status" value="1"/>
</dbReference>
<evidence type="ECO:0000313" key="2">
    <source>
        <dbReference type="EMBL" id="SDJ82998.1"/>
    </source>
</evidence>
<feature type="domain" description="N-acetyltransferase" evidence="1">
    <location>
        <begin position="8"/>
        <end position="168"/>
    </location>
</feature>
<dbReference type="SUPFAM" id="SSF55729">
    <property type="entry name" value="Acyl-CoA N-acyltransferases (Nat)"/>
    <property type="match status" value="1"/>
</dbReference>
<proteinExistence type="predicted"/>
<dbReference type="PANTHER" id="PTHR43792:SF1">
    <property type="entry name" value="N-ACETYLTRANSFERASE DOMAIN-CONTAINING PROTEIN"/>
    <property type="match status" value="1"/>
</dbReference>
<protein>
    <submittedName>
        <fullName evidence="2">Protein N-acetyltransferase, RimJ/RimL family</fullName>
    </submittedName>
</protein>
<dbReference type="PANTHER" id="PTHR43792">
    <property type="entry name" value="GNAT FAMILY, PUTATIVE (AFU_ORTHOLOGUE AFUA_3G00765)-RELATED-RELATED"/>
    <property type="match status" value="1"/>
</dbReference>
<name>A0A1G8WX76_9GAMM</name>
<organism evidence="2 3">
    <name type="scientific">Ferrimonas sediminum</name>
    <dbReference type="NCBI Taxonomy" id="718193"/>
    <lineage>
        <taxon>Bacteria</taxon>
        <taxon>Pseudomonadati</taxon>
        <taxon>Pseudomonadota</taxon>
        <taxon>Gammaproteobacteria</taxon>
        <taxon>Alteromonadales</taxon>
        <taxon>Ferrimonadaceae</taxon>
        <taxon>Ferrimonas</taxon>
    </lineage>
</organism>
<gene>
    <name evidence="2" type="ORF">SAMN04488540_11429</name>
</gene>
<dbReference type="RefSeq" id="WP_090366725.1">
    <property type="nucleotide sequence ID" value="NZ_FNEM01000014.1"/>
</dbReference>
<evidence type="ECO:0000313" key="3">
    <source>
        <dbReference type="Proteomes" id="UP000199527"/>
    </source>
</evidence>
<evidence type="ECO:0000259" key="1">
    <source>
        <dbReference type="PROSITE" id="PS51186"/>
    </source>
</evidence>
<dbReference type="EMBL" id="FNEM01000014">
    <property type="protein sequence ID" value="SDJ82998.1"/>
    <property type="molecule type" value="Genomic_DNA"/>
</dbReference>
<keyword evidence="2" id="KW-0808">Transferase</keyword>
<dbReference type="OrthoDB" id="9798081at2"/>
<dbReference type="InterPro" id="IPR016181">
    <property type="entry name" value="Acyl_CoA_acyltransferase"/>
</dbReference>
<dbReference type="Gene3D" id="3.40.630.30">
    <property type="match status" value="1"/>
</dbReference>
<dbReference type="GO" id="GO:0016747">
    <property type="term" value="F:acyltransferase activity, transferring groups other than amino-acyl groups"/>
    <property type="evidence" value="ECO:0007669"/>
    <property type="project" value="InterPro"/>
</dbReference>
<dbReference type="Proteomes" id="UP000199527">
    <property type="component" value="Unassembled WGS sequence"/>
</dbReference>